<feature type="region of interest" description="Disordered" evidence="1">
    <location>
        <begin position="197"/>
        <end position="229"/>
    </location>
</feature>
<dbReference type="AlphaFoldDB" id="A0A9X2UB78"/>
<evidence type="ECO:0000313" key="2">
    <source>
        <dbReference type="EMBL" id="MCS3953096.1"/>
    </source>
</evidence>
<evidence type="ECO:0000313" key="3">
    <source>
        <dbReference type="Proteomes" id="UP001155010"/>
    </source>
</evidence>
<protein>
    <submittedName>
        <fullName evidence="2">Uncharacterized protein</fullName>
    </submittedName>
</protein>
<dbReference type="Proteomes" id="UP001155010">
    <property type="component" value="Unassembled WGS sequence"/>
</dbReference>
<gene>
    <name evidence="2" type="ORF">GGP83_003071</name>
</gene>
<name>A0A9X2UB78_9BACT</name>
<sequence length="229" mass="25800">MDQSFSKRRPSEATVEGMGNHALLSELGHSKAWVLTPTQHVEGETGYDGRLGGYRKAVIQYKRPRQDTNEDGFSVGLDEDQHMNLRGKYSHEEAFYCFSDALSYDTVSQAFQEDGTAGFLRRLVFVSVRSIPLGIKTIRFRNGGSPAERKPEDRICQYYETGSSGDCYEPIDWMTGHCWLHAFSDGNVGREIEIDEDRTPEGELIRSRGLPEENPNTGKENHLYAPLSA</sequence>
<reference evidence="2" key="1">
    <citation type="submission" date="2022-08" db="EMBL/GenBank/DDBJ databases">
        <title>Genomic Encyclopedia of Type Strains, Phase V (KMG-V): Genome sequencing to study the core and pangenomes of soil and plant-associated prokaryotes.</title>
        <authorList>
            <person name="Whitman W."/>
        </authorList>
    </citation>
    <scope>NUCLEOTIDE SEQUENCE</scope>
    <source>
        <strain evidence="2">SP2017</strain>
    </source>
</reference>
<comment type="caution">
    <text evidence="2">The sequence shown here is derived from an EMBL/GenBank/DDBJ whole genome shotgun (WGS) entry which is preliminary data.</text>
</comment>
<accession>A0A9X2UB78</accession>
<dbReference type="EMBL" id="JANUBB010000016">
    <property type="protein sequence ID" value="MCS3953096.1"/>
    <property type="molecule type" value="Genomic_DNA"/>
</dbReference>
<dbReference type="RefSeq" id="WP_259082442.1">
    <property type="nucleotide sequence ID" value="NZ_JANUBB010000016.1"/>
</dbReference>
<evidence type="ECO:0000256" key="1">
    <source>
        <dbReference type="SAM" id="MobiDB-lite"/>
    </source>
</evidence>
<feature type="compositionally biased region" description="Basic and acidic residues" evidence="1">
    <location>
        <begin position="197"/>
        <end position="211"/>
    </location>
</feature>
<organism evidence="2 3">
    <name type="scientific">Salinibacter ruber</name>
    <dbReference type="NCBI Taxonomy" id="146919"/>
    <lineage>
        <taxon>Bacteria</taxon>
        <taxon>Pseudomonadati</taxon>
        <taxon>Rhodothermota</taxon>
        <taxon>Rhodothermia</taxon>
        <taxon>Rhodothermales</taxon>
        <taxon>Salinibacteraceae</taxon>
        <taxon>Salinibacter</taxon>
    </lineage>
</organism>
<proteinExistence type="predicted"/>